<proteinExistence type="predicted"/>
<dbReference type="InterPro" id="IPR037471">
    <property type="entry name" value="TIC56"/>
</dbReference>
<evidence type="ECO:0000259" key="1">
    <source>
        <dbReference type="Pfam" id="PF14237"/>
    </source>
</evidence>
<organism evidence="2 3">
    <name type="scientific">Chloropicon roscoffensis</name>
    <dbReference type="NCBI Taxonomy" id="1461544"/>
    <lineage>
        <taxon>Eukaryota</taxon>
        <taxon>Viridiplantae</taxon>
        <taxon>Chlorophyta</taxon>
        <taxon>Chloropicophyceae</taxon>
        <taxon>Chloropicales</taxon>
        <taxon>Chloropicaceae</taxon>
        <taxon>Chloropicon</taxon>
    </lineage>
</organism>
<feature type="domain" description="GYF" evidence="1">
    <location>
        <begin position="112"/>
        <end position="162"/>
    </location>
</feature>
<dbReference type="GO" id="GO:0045037">
    <property type="term" value="P:protein import into chloroplast stroma"/>
    <property type="evidence" value="ECO:0007669"/>
    <property type="project" value="TreeGrafter"/>
</dbReference>
<name>A0AAX4P0H9_9CHLO</name>
<dbReference type="AlphaFoldDB" id="A0AAX4P0H9"/>
<dbReference type="GO" id="GO:0009706">
    <property type="term" value="C:chloroplast inner membrane"/>
    <property type="evidence" value="ECO:0007669"/>
    <property type="project" value="TreeGrafter"/>
</dbReference>
<dbReference type="InterPro" id="IPR025640">
    <property type="entry name" value="GYF_2"/>
</dbReference>
<evidence type="ECO:0000313" key="2">
    <source>
        <dbReference type="EMBL" id="WZN59391.1"/>
    </source>
</evidence>
<sequence>MGLALSLGGLGRFNPGQDPKMGDMQVLAFEDKEASVDQDYFDATRGYPWPGSVPDAVLASPEGLEHPRKDMWDKSVYPPRRRAPWERKRPKLTHYERMLYNSIISISWQNVWYYRDRMNVPRGPCQLPVLRQAWTNGLVDENTLVWGQGLLDWIPAKNVTTLVAQVRTPEVRLATWLKKKLAIEPQYRRIRKQREKERKHRSEQVAKMF</sequence>
<dbReference type="Pfam" id="PF14237">
    <property type="entry name" value="GYF_2"/>
    <property type="match status" value="1"/>
</dbReference>
<evidence type="ECO:0000313" key="3">
    <source>
        <dbReference type="Proteomes" id="UP001472866"/>
    </source>
</evidence>
<dbReference type="PANTHER" id="PTHR37755">
    <property type="entry name" value="PROTEIN TIC 56, CHLOROPLASTIC"/>
    <property type="match status" value="1"/>
</dbReference>
<dbReference type="EMBL" id="CP151501">
    <property type="protein sequence ID" value="WZN59391.1"/>
    <property type="molecule type" value="Genomic_DNA"/>
</dbReference>
<dbReference type="PANTHER" id="PTHR37755:SF1">
    <property type="entry name" value="PROTEIN TIC 56, CHLOROPLASTIC"/>
    <property type="match status" value="1"/>
</dbReference>
<protein>
    <submittedName>
        <fullName evidence="2">GYF_2 domain-containing protein</fullName>
    </submittedName>
</protein>
<accession>A0AAX4P0H9</accession>
<reference evidence="2 3" key="1">
    <citation type="submission" date="2024-03" db="EMBL/GenBank/DDBJ databases">
        <title>Complete genome sequence of the green alga Chloropicon roscoffensis RCC1871.</title>
        <authorList>
            <person name="Lemieux C."/>
            <person name="Pombert J.-F."/>
            <person name="Otis C."/>
            <person name="Turmel M."/>
        </authorList>
    </citation>
    <scope>NUCLEOTIDE SEQUENCE [LARGE SCALE GENOMIC DNA]</scope>
    <source>
        <strain evidence="2 3">RCC1871</strain>
    </source>
</reference>
<keyword evidence="3" id="KW-1185">Reference proteome</keyword>
<dbReference type="Proteomes" id="UP001472866">
    <property type="component" value="Chromosome 01"/>
</dbReference>
<gene>
    <name evidence="2" type="ORF">HKI87_01g09170</name>
</gene>